<comment type="function">
    <text evidence="13">DNA polymerase involved in damage-induced mutagenesis and translesion synthesis (TLS). It is not the major replicative DNA polymerase.</text>
</comment>
<keyword evidence="7 13" id="KW-0548">Nucleotidyltransferase</keyword>
<keyword evidence="8 13" id="KW-0235">DNA replication</keyword>
<evidence type="ECO:0000256" key="11">
    <source>
        <dbReference type="ARBA" id="ARBA00023204"/>
    </source>
</evidence>
<feature type="domain" description="Polymerase/histidinol phosphatase N-terminal" evidence="15">
    <location>
        <begin position="7"/>
        <end position="74"/>
    </location>
</feature>
<dbReference type="Pfam" id="PF17657">
    <property type="entry name" value="DNA_pol3_finger"/>
    <property type="match status" value="1"/>
</dbReference>
<comment type="catalytic activity">
    <reaction evidence="12 13">
        <text>DNA(n) + a 2'-deoxyribonucleoside 5'-triphosphate = DNA(n+1) + diphosphate</text>
        <dbReference type="Rhea" id="RHEA:22508"/>
        <dbReference type="Rhea" id="RHEA-COMP:17339"/>
        <dbReference type="Rhea" id="RHEA-COMP:17340"/>
        <dbReference type="ChEBI" id="CHEBI:33019"/>
        <dbReference type="ChEBI" id="CHEBI:61560"/>
        <dbReference type="ChEBI" id="CHEBI:173112"/>
        <dbReference type="EC" id="2.7.7.7"/>
    </reaction>
</comment>
<dbReference type="Pfam" id="PF14579">
    <property type="entry name" value="HHH_6"/>
    <property type="match status" value="1"/>
</dbReference>
<organism evidence="16 17">
    <name type="scientific">Ancylobacter dichloromethanicus</name>
    <dbReference type="NCBI Taxonomy" id="518825"/>
    <lineage>
        <taxon>Bacteria</taxon>
        <taxon>Pseudomonadati</taxon>
        <taxon>Pseudomonadota</taxon>
        <taxon>Alphaproteobacteria</taxon>
        <taxon>Hyphomicrobiales</taxon>
        <taxon>Xanthobacteraceae</taxon>
        <taxon>Ancylobacter</taxon>
    </lineage>
</organism>
<feature type="compositionally biased region" description="Basic and acidic residues" evidence="14">
    <location>
        <begin position="1067"/>
        <end position="1076"/>
    </location>
</feature>
<evidence type="ECO:0000256" key="8">
    <source>
        <dbReference type="ARBA" id="ARBA00022705"/>
    </source>
</evidence>
<evidence type="ECO:0000313" key="17">
    <source>
        <dbReference type="Proteomes" id="UP001143370"/>
    </source>
</evidence>
<dbReference type="GO" id="GO:0006281">
    <property type="term" value="P:DNA repair"/>
    <property type="evidence" value="ECO:0007669"/>
    <property type="project" value="UniProtKB-UniRule"/>
</dbReference>
<proteinExistence type="inferred from homology"/>
<dbReference type="InterPro" id="IPR003141">
    <property type="entry name" value="Pol/His_phosphatase_N"/>
</dbReference>
<dbReference type="PANTHER" id="PTHR32294">
    <property type="entry name" value="DNA POLYMERASE III SUBUNIT ALPHA"/>
    <property type="match status" value="1"/>
</dbReference>
<comment type="similarity">
    <text evidence="2 13">Belongs to the DNA polymerase type-C family. DnaE2 subfamily.</text>
</comment>
<evidence type="ECO:0000256" key="5">
    <source>
        <dbReference type="ARBA" id="ARBA00022490"/>
    </source>
</evidence>
<dbReference type="GO" id="GO:0009432">
    <property type="term" value="P:SOS response"/>
    <property type="evidence" value="ECO:0007669"/>
    <property type="project" value="UniProtKB-ARBA"/>
</dbReference>
<reference evidence="16" key="1">
    <citation type="journal article" date="2014" name="Int. J. Syst. Evol. Microbiol.">
        <title>Complete genome sequence of Corynebacterium casei LMG S-19264T (=DSM 44701T), isolated from a smear-ripened cheese.</title>
        <authorList>
            <consortium name="US DOE Joint Genome Institute (JGI-PGF)"/>
            <person name="Walter F."/>
            <person name="Albersmeier A."/>
            <person name="Kalinowski J."/>
            <person name="Ruckert C."/>
        </authorList>
    </citation>
    <scope>NUCLEOTIDE SEQUENCE</scope>
    <source>
        <strain evidence="16">VKM B-2484</strain>
    </source>
</reference>
<accession>A0A9W6JER7</accession>
<name>A0A9W6JER7_9HYPH</name>
<sequence length="1089" mass="121733">MTGPRYAELQATSHFSFLRGASSCEELFEQAKALGIEALGIADRNSLAGIVRAYQAAKDAGIRLVVGCRLDLVDGMSVLAYPTDRDAYARLCRLLSLGKKRGGKGKCHLEWPDLVAYGDGLIAVLVPDEADEGCALRLRRLREAFANRAFLALSLRRRPNDQLRLWHLSNMAAAVRVPTVVTNDVLFHEPGRRVLQDVVTAIRHNVTIDELGFRRERHADRHLKDPAEMHRLFPRYPKALARTIEIMERCRFSLDELAYQYPEEKLFPELTPQEALAKLTWEGAAQRYPEGLPGKVRGNLEHELRLIEKLQYAPYFLTVNSIVRFARSKGILCQGRGSAANSAVCYVLGVTSIDPDRNDLLFERFVSEERREPPDIDVDFEHERREEVIQWVYETYGRDRAALCSTVIRYRGKGAIRDVGKALGLPEDLTKTLSSQVWGWSEGVEQKHAEGLNLNMGDRRLQLALELAHQLVGTPRHLSQHPGGFVLTRDRLDELVPIEPAAMFGRQVIEWDKDDIDILKFMKVDVLALGMLSCMRRGFDLLAEHKGIELDLATIPPEDPRTYAMIRRADTLGTFQIESRAQMAMLPRIRPRTFYDLVIEVAIVRPGPIQGDMVHPYLRRREGKEDVVYPKPELEAVLGKTLGVPLFQEQAMRVAIECAGFTPGEADQLRRAMATFKHTGGVSKFGEKLIGGMVANGYERDFAERTFRQLEGFGSYGFPESHAASFALIAYASSWLKCWHPDVFCAALLNAQPMGFYAPAQIVRDAQAHGVEVRPVCVNASRWDCTLEPGDADDGRFAVRLGLRLVKGFGNAEAARLVACRADRPFLSVDDLWRRAAIPSAGLVELAEADAFRPALGLARREALWAIKALRDEPLPLFAAAAARDATPVPEQHEPVVALRPMTAGGEVVEDYGHVGLTLRDHPISFLRKDLARRRIIACAEAMAARDRRWVEVAGLVLVRQRPGSAKGVMFITLEDETGIANLVVWQKVFEAHRRIVLGSGMISVRGRIQREGEVVHLVAHHLTDLSAELASVGSREVSFPLPHGRGDEFHHGSPTPDPRGVSKGPRPRDIADPYARVDEIKVKTRDFR</sequence>
<dbReference type="Proteomes" id="UP001143370">
    <property type="component" value="Unassembled WGS sequence"/>
</dbReference>
<dbReference type="HAMAP" id="MF_01902">
    <property type="entry name" value="DNApol_error_prone"/>
    <property type="match status" value="1"/>
</dbReference>
<dbReference type="SUPFAM" id="SSF89550">
    <property type="entry name" value="PHP domain-like"/>
    <property type="match status" value="1"/>
</dbReference>
<keyword evidence="11 13" id="KW-0234">DNA repair</keyword>
<dbReference type="CDD" id="cd07434">
    <property type="entry name" value="PHP_PolIIIA_DnaE2"/>
    <property type="match status" value="1"/>
</dbReference>
<evidence type="ECO:0000256" key="10">
    <source>
        <dbReference type="ARBA" id="ARBA00022932"/>
    </source>
</evidence>
<evidence type="ECO:0000256" key="12">
    <source>
        <dbReference type="ARBA" id="ARBA00049244"/>
    </source>
</evidence>
<dbReference type="InterPro" id="IPR004805">
    <property type="entry name" value="DnaE2/DnaE/PolC"/>
</dbReference>
<dbReference type="GO" id="GO:0008408">
    <property type="term" value="F:3'-5' exonuclease activity"/>
    <property type="evidence" value="ECO:0007669"/>
    <property type="project" value="InterPro"/>
</dbReference>
<evidence type="ECO:0000256" key="3">
    <source>
        <dbReference type="ARBA" id="ARBA00012417"/>
    </source>
</evidence>
<dbReference type="GO" id="GO:0006260">
    <property type="term" value="P:DNA replication"/>
    <property type="evidence" value="ECO:0007669"/>
    <property type="project" value="UniProtKB-KW"/>
</dbReference>
<dbReference type="InterPro" id="IPR029460">
    <property type="entry name" value="DNAPol_HHH"/>
</dbReference>
<evidence type="ECO:0000259" key="15">
    <source>
        <dbReference type="SMART" id="SM00481"/>
    </source>
</evidence>
<evidence type="ECO:0000256" key="9">
    <source>
        <dbReference type="ARBA" id="ARBA00022763"/>
    </source>
</evidence>
<comment type="subcellular location">
    <subcellularLocation>
        <location evidence="1 13">Cytoplasm</location>
    </subcellularLocation>
</comment>
<dbReference type="CDD" id="cd04485">
    <property type="entry name" value="DnaE_OBF"/>
    <property type="match status" value="1"/>
</dbReference>
<dbReference type="SMART" id="SM00481">
    <property type="entry name" value="POLIIIAc"/>
    <property type="match status" value="1"/>
</dbReference>
<dbReference type="NCBIfam" id="TIGR00594">
    <property type="entry name" value="polc"/>
    <property type="match status" value="1"/>
</dbReference>
<dbReference type="Gene3D" id="3.20.20.140">
    <property type="entry name" value="Metal-dependent hydrolases"/>
    <property type="match status" value="1"/>
</dbReference>
<keyword evidence="10 13" id="KW-0239">DNA-directed DNA polymerase</keyword>
<keyword evidence="9 13" id="KW-0227">DNA damage</keyword>
<gene>
    <name evidence="16" type="primary">dnaE2-1</name>
    <name evidence="13" type="synonym">dnaE2</name>
    <name evidence="16" type="ORF">GCM10017643_45830</name>
</gene>
<dbReference type="InterPro" id="IPR023073">
    <property type="entry name" value="DnaE2"/>
</dbReference>
<dbReference type="InterPro" id="IPR004013">
    <property type="entry name" value="PHP_dom"/>
</dbReference>
<dbReference type="InterPro" id="IPR016195">
    <property type="entry name" value="Pol/histidinol_Pase-like"/>
</dbReference>
<protein>
    <recommendedName>
        <fullName evidence="4 13">Error-prone DNA polymerase</fullName>
        <ecNumber evidence="3 13">2.7.7.7</ecNumber>
    </recommendedName>
</protein>
<dbReference type="EMBL" id="BSFJ01000043">
    <property type="protein sequence ID" value="GLK74465.1"/>
    <property type="molecule type" value="Genomic_DNA"/>
</dbReference>
<dbReference type="AlphaFoldDB" id="A0A9W6JER7"/>
<dbReference type="GO" id="GO:0003676">
    <property type="term" value="F:nucleic acid binding"/>
    <property type="evidence" value="ECO:0007669"/>
    <property type="project" value="InterPro"/>
</dbReference>
<evidence type="ECO:0000256" key="14">
    <source>
        <dbReference type="SAM" id="MobiDB-lite"/>
    </source>
</evidence>
<dbReference type="Pfam" id="PF02811">
    <property type="entry name" value="PHP"/>
    <property type="match status" value="1"/>
</dbReference>
<dbReference type="Pfam" id="PF01336">
    <property type="entry name" value="tRNA_anti-codon"/>
    <property type="match status" value="1"/>
</dbReference>
<dbReference type="EC" id="2.7.7.7" evidence="3 13"/>
<feature type="region of interest" description="Disordered" evidence="14">
    <location>
        <begin position="1042"/>
        <end position="1076"/>
    </location>
</feature>
<dbReference type="InterPro" id="IPR040982">
    <property type="entry name" value="DNA_pol3_finger"/>
</dbReference>
<evidence type="ECO:0000313" key="16">
    <source>
        <dbReference type="EMBL" id="GLK74465.1"/>
    </source>
</evidence>
<dbReference type="InterPro" id="IPR011708">
    <property type="entry name" value="DNA_pol3_alpha_NTPase_dom"/>
</dbReference>
<dbReference type="Gene3D" id="1.10.150.870">
    <property type="match status" value="1"/>
</dbReference>
<evidence type="ECO:0000256" key="1">
    <source>
        <dbReference type="ARBA" id="ARBA00004496"/>
    </source>
</evidence>
<dbReference type="GO" id="GO:0003887">
    <property type="term" value="F:DNA-directed DNA polymerase activity"/>
    <property type="evidence" value="ECO:0007669"/>
    <property type="project" value="UniProtKB-UniRule"/>
</dbReference>
<dbReference type="GO" id="GO:0005737">
    <property type="term" value="C:cytoplasm"/>
    <property type="evidence" value="ECO:0007669"/>
    <property type="project" value="UniProtKB-SubCell"/>
</dbReference>
<keyword evidence="17" id="KW-1185">Reference proteome</keyword>
<dbReference type="NCBIfam" id="NF004225">
    <property type="entry name" value="PRK05672.1"/>
    <property type="match status" value="1"/>
</dbReference>
<evidence type="ECO:0000256" key="13">
    <source>
        <dbReference type="HAMAP-Rule" id="MF_01902"/>
    </source>
</evidence>
<dbReference type="InterPro" id="IPR004365">
    <property type="entry name" value="NA-bd_OB_tRNA"/>
</dbReference>
<evidence type="ECO:0000256" key="2">
    <source>
        <dbReference type="ARBA" id="ARBA00007391"/>
    </source>
</evidence>
<evidence type="ECO:0000256" key="4">
    <source>
        <dbReference type="ARBA" id="ARBA00017273"/>
    </source>
</evidence>
<dbReference type="RefSeq" id="WP_213369878.1">
    <property type="nucleotide sequence ID" value="NZ_BSFJ01000043.1"/>
</dbReference>
<keyword evidence="5 13" id="KW-0963">Cytoplasm</keyword>
<comment type="caution">
    <text evidence="16">The sequence shown here is derived from an EMBL/GenBank/DDBJ whole genome shotgun (WGS) entry which is preliminary data.</text>
</comment>
<dbReference type="PANTHER" id="PTHR32294:SF4">
    <property type="entry name" value="ERROR-PRONE DNA POLYMERASE"/>
    <property type="match status" value="1"/>
</dbReference>
<dbReference type="FunFam" id="1.10.150.870:FF:000002">
    <property type="entry name" value="Error-prone DNA polymerase"/>
    <property type="match status" value="1"/>
</dbReference>
<evidence type="ECO:0000256" key="6">
    <source>
        <dbReference type="ARBA" id="ARBA00022679"/>
    </source>
</evidence>
<keyword evidence="6 13" id="KW-0808">Transferase</keyword>
<evidence type="ECO:0000256" key="7">
    <source>
        <dbReference type="ARBA" id="ARBA00022695"/>
    </source>
</evidence>
<reference evidence="16" key="2">
    <citation type="submission" date="2023-01" db="EMBL/GenBank/DDBJ databases">
        <authorList>
            <person name="Sun Q."/>
            <person name="Evtushenko L."/>
        </authorList>
    </citation>
    <scope>NUCLEOTIDE SEQUENCE</scope>
    <source>
        <strain evidence="16">VKM B-2484</strain>
    </source>
</reference>
<dbReference type="Pfam" id="PF07733">
    <property type="entry name" value="DNA_pol3_alpha"/>
    <property type="match status" value="1"/>
</dbReference>